<evidence type="ECO:0000313" key="8">
    <source>
        <dbReference type="Proteomes" id="UP000612055"/>
    </source>
</evidence>
<evidence type="ECO:0000313" key="7">
    <source>
        <dbReference type="EMBL" id="KAG2500215.1"/>
    </source>
</evidence>
<evidence type="ECO:0000256" key="3">
    <source>
        <dbReference type="ARBA" id="ARBA00022723"/>
    </source>
</evidence>
<dbReference type="EMBL" id="JAEHOE010000004">
    <property type="protein sequence ID" value="KAG2500215.1"/>
    <property type="molecule type" value="Genomic_DNA"/>
</dbReference>
<evidence type="ECO:0000259" key="6">
    <source>
        <dbReference type="Pfam" id="PF01951"/>
    </source>
</evidence>
<organism evidence="7 8">
    <name type="scientific">Edaphochlamys debaryana</name>
    <dbReference type="NCBI Taxonomy" id="47281"/>
    <lineage>
        <taxon>Eukaryota</taxon>
        <taxon>Viridiplantae</taxon>
        <taxon>Chlorophyta</taxon>
        <taxon>core chlorophytes</taxon>
        <taxon>Chlorophyceae</taxon>
        <taxon>CS clade</taxon>
        <taxon>Chlamydomonadales</taxon>
        <taxon>Chlamydomonadales incertae sedis</taxon>
        <taxon>Edaphochlamys</taxon>
    </lineage>
</organism>
<protein>
    <recommendedName>
        <fullName evidence="6">Archease domain-containing protein</fullName>
    </recommendedName>
</protein>
<reference evidence="7" key="1">
    <citation type="journal article" date="2020" name="bioRxiv">
        <title>Comparative genomics of Chlamydomonas.</title>
        <authorList>
            <person name="Craig R.J."/>
            <person name="Hasan A.R."/>
            <person name="Ness R.W."/>
            <person name="Keightley P.D."/>
        </authorList>
    </citation>
    <scope>NUCLEOTIDE SEQUENCE</scope>
    <source>
        <strain evidence="7">CCAP 11/70</strain>
    </source>
</reference>
<dbReference type="PANTHER" id="PTHR12682">
    <property type="entry name" value="ARCHEASE"/>
    <property type="match status" value="1"/>
</dbReference>
<feature type="compositionally biased region" description="Gly residues" evidence="5">
    <location>
        <begin position="100"/>
        <end position="124"/>
    </location>
</feature>
<dbReference type="GO" id="GO:0046872">
    <property type="term" value="F:metal ion binding"/>
    <property type="evidence" value="ECO:0007669"/>
    <property type="project" value="UniProtKB-KW"/>
</dbReference>
<dbReference type="InterPro" id="IPR036820">
    <property type="entry name" value="Archease_dom_sf"/>
</dbReference>
<feature type="compositionally biased region" description="Basic and acidic residues" evidence="5">
    <location>
        <begin position="45"/>
        <end position="65"/>
    </location>
</feature>
<evidence type="ECO:0000256" key="2">
    <source>
        <dbReference type="ARBA" id="ARBA00022694"/>
    </source>
</evidence>
<evidence type="ECO:0000256" key="4">
    <source>
        <dbReference type="ARBA" id="ARBA00022837"/>
    </source>
</evidence>
<dbReference type="OrthoDB" id="2190767at2759"/>
<dbReference type="FunFam" id="3.55.10.10:FF:000001">
    <property type="entry name" value="protein archease isoform X1"/>
    <property type="match status" value="1"/>
</dbReference>
<dbReference type="GO" id="GO:0072669">
    <property type="term" value="C:tRNA-splicing ligase complex"/>
    <property type="evidence" value="ECO:0007669"/>
    <property type="project" value="TreeGrafter"/>
</dbReference>
<keyword evidence="4" id="KW-0106">Calcium</keyword>
<sequence length="281" mass="29807">MPPADGVIAEEEALPQRTNAGRRRREQEVDKGAQEPSGSGIVAEHGPRDGKVSDQGRHIEAETLHAEGQASGQKDEGRGMSGAGPSGIAKASVAARSGGPEPGGGGGEGGGGEGKGGGGGAEGGAGGEDAPFVYRTAAVGHYQFEYLDHTADIQLHAWGSDLTEAFEQCGLAMFNYMSPLKRVKPVESRTYRAEAHDLQSLLYAFLDELLFEFATEGYFLARELTITRFDREAWVIEAEGRGECFDPSRHDTGTEVKAITYSAMSIREAEGDADVFVIVDI</sequence>
<keyword evidence="3" id="KW-0479">Metal-binding</keyword>
<dbReference type="InterPro" id="IPR023572">
    <property type="entry name" value="Archease_dom"/>
</dbReference>
<dbReference type="SUPFAM" id="SSF69819">
    <property type="entry name" value="MTH1598-like"/>
    <property type="match status" value="1"/>
</dbReference>
<keyword evidence="8" id="KW-1185">Reference proteome</keyword>
<feature type="region of interest" description="Disordered" evidence="5">
    <location>
        <begin position="1"/>
        <end position="124"/>
    </location>
</feature>
<keyword evidence="2" id="KW-0819">tRNA processing</keyword>
<feature type="domain" description="Archease" evidence="6">
    <location>
        <begin position="144"/>
        <end position="281"/>
    </location>
</feature>
<evidence type="ECO:0000256" key="1">
    <source>
        <dbReference type="ARBA" id="ARBA00007963"/>
    </source>
</evidence>
<accession>A0A836C4U6</accession>
<comment type="caution">
    <text evidence="7">The sequence shown here is derived from an EMBL/GenBank/DDBJ whole genome shotgun (WGS) entry which is preliminary data.</text>
</comment>
<dbReference type="GO" id="GO:0006388">
    <property type="term" value="P:tRNA splicing, via endonucleolytic cleavage and ligation"/>
    <property type="evidence" value="ECO:0007669"/>
    <property type="project" value="TreeGrafter"/>
</dbReference>
<dbReference type="Proteomes" id="UP000612055">
    <property type="component" value="Unassembled WGS sequence"/>
</dbReference>
<dbReference type="AlphaFoldDB" id="A0A836C4U6"/>
<gene>
    <name evidence="7" type="ORF">HYH03_001793</name>
</gene>
<dbReference type="PANTHER" id="PTHR12682:SF11">
    <property type="entry name" value="PROTEIN ARCHEASE"/>
    <property type="match status" value="1"/>
</dbReference>
<evidence type="ECO:0000256" key="5">
    <source>
        <dbReference type="SAM" id="MobiDB-lite"/>
    </source>
</evidence>
<dbReference type="InterPro" id="IPR002804">
    <property type="entry name" value="Archease"/>
</dbReference>
<name>A0A836C4U6_9CHLO</name>
<comment type="similarity">
    <text evidence="1">Belongs to the archease family.</text>
</comment>
<dbReference type="Pfam" id="PF01951">
    <property type="entry name" value="Archease"/>
    <property type="match status" value="1"/>
</dbReference>
<dbReference type="Gene3D" id="3.55.10.10">
    <property type="entry name" value="Archease domain"/>
    <property type="match status" value="1"/>
</dbReference>
<proteinExistence type="inferred from homology"/>